<dbReference type="AlphaFoldDB" id="A0ABD3MT04"/>
<dbReference type="Proteomes" id="UP001530400">
    <property type="component" value="Unassembled WGS sequence"/>
</dbReference>
<evidence type="ECO:0000313" key="2">
    <source>
        <dbReference type="Proteomes" id="UP001530400"/>
    </source>
</evidence>
<gene>
    <name evidence="1" type="ORF">ACHAWO_003396</name>
</gene>
<evidence type="ECO:0000313" key="1">
    <source>
        <dbReference type="EMBL" id="KAL3767089.1"/>
    </source>
</evidence>
<accession>A0ABD3MT04</accession>
<keyword evidence="2" id="KW-1185">Reference proteome</keyword>
<name>A0ABD3MT04_9STRA</name>
<dbReference type="EMBL" id="JALLPJ020001374">
    <property type="protein sequence ID" value="KAL3767089.1"/>
    <property type="molecule type" value="Genomic_DNA"/>
</dbReference>
<proteinExistence type="predicted"/>
<sequence length="362" mass="39849">MLATKRQDVQSSSSICDYKKVVDVTITIVSVAGLHIHEAAAGGINNANETTIIASVSPSGQSPISRHSSPVQTDTPLGVIQWSSNDSYKSIKFREHFKDTKHLLSSCSIDLSIARDGRCYPLGISNLVINGEDLEMNTLHVPIDRVYPVKSKMFSLKKNDVPMFKPEDETCRFGLAFDATMRLIVQVENVSSKIPSLNYESSRSIFSFNTRDNSSRSSNSKITVTEFSALCSRQDDMSVGTLCFDDAKSFNVMREISGLTSYWYDNMDKSLPSASSSSMDETVETILGTDSESDVCLNDLDDDSLPSQYGVEVVPYRPRVTFGPVEEFSFTVEMPNRVLVTLPSKRAAMLSDEGIDESSAAN</sequence>
<organism evidence="1 2">
    <name type="scientific">Cyclotella atomus</name>
    <dbReference type="NCBI Taxonomy" id="382360"/>
    <lineage>
        <taxon>Eukaryota</taxon>
        <taxon>Sar</taxon>
        <taxon>Stramenopiles</taxon>
        <taxon>Ochrophyta</taxon>
        <taxon>Bacillariophyta</taxon>
        <taxon>Coscinodiscophyceae</taxon>
        <taxon>Thalassiosirophycidae</taxon>
        <taxon>Stephanodiscales</taxon>
        <taxon>Stephanodiscaceae</taxon>
        <taxon>Cyclotella</taxon>
    </lineage>
</organism>
<comment type="caution">
    <text evidence="1">The sequence shown here is derived from an EMBL/GenBank/DDBJ whole genome shotgun (WGS) entry which is preliminary data.</text>
</comment>
<protein>
    <submittedName>
        <fullName evidence="1">Uncharacterized protein</fullName>
    </submittedName>
</protein>
<reference evidence="1 2" key="1">
    <citation type="submission" date="2024-10" db="EMBL/GenBank/DDBJ databases">
        <title>Updated reference genomes for cyclostephanoid diatoms.</title>
        <authorList>
            <person name="Roberts W.R."/>
            <person name="Alverson A.J."/>
        </authorList>
    </citation>
    <scope>NUCLEOTIDE SEQUENCE [LARGE SCALE GENOMIC DNA]</scope>
    <source>
        <strain evidence="1 2">AJA010-31</strain>
    </source>
</reference>